<sequence>MTSTSNHHAFVAAGAAPLMSQHPAFRGQQLSHENPFVPVPPPPRRSTPNSRAGLTDGMVPGGDPFLEKEIRGSGRPSTSRSRDSSNQRLGALAAGVAGAAVGAGLIHHHNRKQQDDEKTLVTEEPSHPATEPQFEPNPVPQSKITRKPVPINSINNSDLSWPYSPVSPIDPAAESAALAEFPTRSSQESLRSFSRDAARANAAFDREYSPQTGLLHKSDLETSQADSHGHGQALATAAAGLAVGGIGGAALVRHHDNQRRSRSSSSGSGNRCGFGPHSHSESPHRLSDPFQRDESTPLSSTDNSSNNIYAYSDALPTQPSYGYTAGQAEEPILSQQVAPPAPPAAAAAAAAQPQPYSQTDPYGIPPVPVTGSRRKSTLGTAAPGAAAFSYINRPAIPSPLSSEVRHDYRSDPPPRMPSRSPRRSSRGASGGIRRASQDSTPYDDVYSSNPGMVSNRNDDYQYHPQYSEPQDLHDSVLSRSDKAIVGDNGYPHMGIPRRKSGGEYDFESSGPFGPQTLPGSAPNDDAGTRSSTLKSDDSTWRLSSGMPGGWCRASGEHSRLSGEQSTCIPGRLRAGGGGGGWHRYYEGVGQAL</sequence>
<feature type="region of interest" description="Disordered" evidence="1">
    <location>
        <begin position="252"/>
        <end position="541"/>
    </location>
</feature>
<feature type="compositionally biased region" description="Polar residues" evidence="1">
    <location>
        <begin position="296"/>
        <end position="321"/>
    </location>
</feature>
<feature type="compositionally biased region" description="Basic and acidic residues" evidence="1">
    <location>
        <begin position="470"/>
        <end position="484"/>
    </location>
</feature>
<keyword evidence="3" id="KW-1185">Reference proteome</keyword>
<name>A0A072PAA9_9EURO</name>
<comment type="caution">
    <text evidence="2">The sequence shown here is derived from an EMBL/GenBank/DDBJ whole genome shotgun (WGS) entry which is preliminary data.</text>
</comment>
<feature type="compositionally biased region" description="Polar residues" evidence="1">
    <location>
        <begin position="446"/>
        <end position="455"/>
    </location>
</feature>
<proteinExistence type="predicted"/>
<evidence type="ECO:0000256" key="1">
    <source>
        <dbReference type="SAM" id="MobiDB-lite"/>
    </source>
</evidence>
<dbReference type="OrthoDB" id="4120617at2759"/>
<dbReference type="GeneID" id="25282697"/>
<feature type="compositionally biased region" description="Low complexity" evidence="1">
    <location>
        <begin position="344"/>
        <end position="355"/>
    </location>
</feature>
<feature type="compositionally biased region" description="Basic and acidic residues" evidence="1">
    <location>
        <begin position="193"/>
        <end position="208"/>
    </location>
</feature>
<dbReference type="Proteomes" id="UP000027920">
    <property type="component" value="Unassembled WGS sequence"/>
</dbReference>
<evidence type="ECO:0000313" key="3">
    <source>
        <dbReference type="Proteomes" id="UP000027920"/>
    </source>
</evidence>
<accession>A0A072PAA9</accession>
<feature type="region of interest" description="Disordered" evidence="1">
    <location>
        <begin position="180"/>
        <end position="232"/>
    </location>
</feature>
<evidence type="ECO:0000313" key="2">
    <source>
        <dbReference type="EMBL" id="KEF56203.1"/>
    </source>
</evidence>
<feature type="compositionally biased region" description="Basic and acidic residues" evidence="1">
    <location>
        <begin position="403"/>
        <end position="412"/>
    </location>
</feature>
<dbReference type="RefSeq" id="XP_013258793.1">
    <property type="nucleotide sequence ID" value="XM_013403339.1"/>
</dbReference>
<feature type="region of interest" description="Disordered" evidence="1">
    <location>
        <begin position="20"/>
        <end position="91"/>
    </location>
</feature>
<feature type="region of interest" description="Disordered" evidence="1">
    <location>
        <begin position="104"/>
        <end position="151"/>
    </location>
</feature>
<gene>
    <name evidence="2" type="ORF">A1O9_07784</name>
</gene>
<protein>
    <recommendedName>
        <fullName evidence="4">DUF3824 domain-containing protein</fullName>
    </recommendedName>
</protein>
<dbReference type="AlphaFoldDB" id="A0A072PAA9"/>
<dbReference type="EMBL" id="AMGV01000006">
    <property type="protein sequence ID" value="KEF56203.1"/>
    <property type="molecule type" value="Genomic_DNA"/>
</dbReference>
<feature type="compositionally biased region" description="Basic and acidic residues" evidence="1">
    <location>
        <begin position="278"/>
        <end position="295"/>
    </location>
</feature>
<evidence type="ECO:0008006" key="4">
    <source>
        <dbReference type="Google" id="ProtNLM"/>
    </source>
</evidence>
<feature type="compositionally biased region" description="Low complexity" evidence="1">
    <location>
        <begin position="263"/>
        <end position="275"/>
    </location>
</feature>
<organism evidence="2 3">
    <name type="scientific">Exophiala aquamarina CBS 119918</name>
    <dbReference type="NCBI Taxonomy" id="1182545"/>
    <lineage>
        <taxon>Eukaryota</taxon>
        <taxon>Fungi</taxon>
        <taxon>Dikarya</taxon>
        <taxon>Ascomycota</taxon>
        <taxon>Pezizomycotina</taxon>
        <taxon>Eurotiomycetes</taxon>
        <taxon>Chaetothyriomycetidae</taxon>
        <taxon>Chaetothyriales</taxon>
        <taxon>Herpotrichiellaceae</taxon>
        <taxon>Exophiala</taxon>
    </lineage>
</organism>
<dbReference type="VEuPathDB" id="FungiDB:A1O9_07784"/>
<feature type="compositionally biased region" description="Basic and acidic residues" evidence="1">
    <location>
        <begin position="112"/>
        <end position="126"/>
    </location>
</feature>
<dbReference type="STRING" id="1182545.A0A072PAA9"/>
<reference evidence="2 3" key="1">
    <citation type="submission" date="2013-03" db="EMBL/GenBank/DDBJ databases">
        <title>The Genome Sequence of Exophiala aquamarina CBS 119918.</title>
        <authorList>
            <consortium name="The Broad Institute Genomics Platform"/>
            <person name="Cuomo C."/>
            <person name="de Hoog S."/>
            <person name="Gorbushina A."/>
            <person name="Walker B."/>
            <person name="Young S.K."/>
            <person name="Zeng Q."/>
            <person name="Gargeya S."/>
            <person name="Fitzgerald M."/>
            <person name="Haas B."/>
            <person name="Abouelleil A."/>
            <person name="Allen A.W."/>
            <person name="Alvarado L."/>
            <person name="Arachchi H.M."/>
            <person name="Berlin A.M."/>
            <person name="Chapman S.B."/>
            <person name="Gainer-Dewar J."/>
            <person name="Goldberg J."/>
            <person name="Griggs A."/>
            <person name="Gujja S."/>
            <person name="Hansen M."/>
            <person name="Howarth C."/>
            <person name="Imamovic A."/>
            <person name="Ireland A."/>
            <person name="Larimer J."/>
            <person name="McCowan C."/>
            <person name="Murphy C."/>
            <person name="Pearson M."/>
            <person name="Poon T.W."/>
            <person name="Priest M."/>
            <person name="Roberts A."/>
            <person name="Saif S."/>
            <person name="Shea T."/>
            <person name="Sisk P."/>
            <person name="Sykes S."/>
            <person name="Wortman J."/>
            <person name="Nusbaum C."/>
            <person name="Birren B."/>
        </authorList>
    </citation>
    <scope>NUCLEOTIDE SEQUENCE [LARGE SCALE GENOMIC DNA]</scope>
    <source>
        <strain evidence="2 3">CBS 119918</strain>
    </source>
</reference>
<dbReference type="HOGENOM" id="CLU_019695_0_0_1"/>